<dbReference type="GO" id="GO:0004674">
    <property type="term" value="F:protein serine/threonine kinase activity"/>
    <property type="evidence" value="ECO:0007669"/>
    <property type="project" value="UniProtKB-KW"/>
</dbReference>
<feature type="domain" description="Fibronectin type-III" evidence="22">
    <location>
        <begin position="2343"/>
        <end position="2442"/>
    </location>
</feature>
<gene>
    <name evidence="23" type="ORF">Bpfe_003426</name>
</gene>
<dbReference type="SMART" id="SM00408">
    <property type="entry name" value="IGc2"/>
    <property type="match status" value="2"/>
</dbReference>
<feature type="region of interest" description="Disordered" evidence="19">
    <location>
        <begin position="288"/>
        <end position="311"/>
    </location>
</feature>
<reference evidence="23" key="2">
    <citation type="submission" date="2023-04" db="EMBL/GenBank/DDBJ databases">
        <authorList>
            <person name="Bu L."/>
            <person name="Lu L."/>
            <person name="Laidemitt M.R."/>
            <person name="Zhang S.M."/>
            <person name="Mutuku M."/>
            <person name="Mkoji G."/>
            <person name="Steinauer M."/>
            <person name="Loker E.S."/>
        </authorList>
    </citation>
    <scope>NUCLEOTIDE SEQUENCE</scope>
    <source>
        <strain evidence="23">KasaAsao</strain>
        <tissue evidence="23">Whole Snail</tissue>
    </source>
</reference>
<dbReference type="SMART" id="SM00220">
    <property type="entry name" value="S_TKc"/>
    <property type="match status" value="1"/>
</dbReference>
<evidence type="ECO:0000313" key="23">
    <source>
        <dbReference type="EMBL" id="KAK0067328.1"/>
    </source>
</evidence>
<evidence type="ECO:0000256" key="2">
    <source>
        <dbReference type="ARBA" id="ARBA00006692"/>
    </source>
</evidence>
<dbReference type="CDD" id="cd00063">
    <property type="entry name" value="FN3"/>
    <property type="match status" value="42"/>
</dbReference>
<dbReference type="InterPro" id="IPR036116">
    <property type="entry name" value="FN3_sf"/>
</dbReference>
<feature type="domain" description="Fibronectin type-III" evidence="22">
    <location>
        <begin position="3151"/>
        <end position="3245"/>
    </location>
</feature>
<feature type="domain" description="Fibronectin type-III" evidence="22">
    <location>
        <begin position="1731"/>
        <end position="1825"/>
    </location>
</feature>
<comment type="catalytic activity">
    <reaction evidence="16">
        <text>L-threonyl-[protein] + ATP = O-phospho-L-threonyl-[protein] + ADP + H(+)</text>
        <dbReference type="Rhea" id="RHEA:46608"/>
        <dbReference type="Rhea" id="RHEA-COMP:11060"/>
        <dbReference type="Rhea" id="RHEA-COMP:11605"/>
        <dbReference type="ChEBI" id="CHEBI:15378"/>
        <dbReference type="ChEBI" id="CHEBI:30013"/>
        <dbReference type="ChEBI" id="CHEBI:30616"/>
        <dbReference type="ChEBI" id="CHEBI:61977"/>
        <dbReference type="ChEBI" id="CHEBI:456216"/>
        <dbReference type="EC" id="2.7.11.1"/>
    </reaction>
</comment>
<keyword evidence="4" id="KW-0723">Serine/threonine-protein kinase</keyword>
<feature type="domain" description="Fibronectin type-III" evidence="22">
    <location>
        <begin position="3659"/>
        <end position="3755"/>
    </location>
</feature>
<feature type="domain" description="Fibronectin type-III" evidence="22">
    <location>
        <begin position="1828"/>
        <end position="1928"/>
    </location>
</feature>
<feature type="region of interest" description="Disordered" evidence="19">
    <location>
        <begin position="2628"/>
        <end position="2648"/>
    </location>
</feature>
<feature type="domain" description="Fibronectin type-III" evidence="22">
    <location>
        <begin position="3558"/>
        <end position="3653"/>
    </location>
</feature>
<keyword evidence="10" id="KW-0418">Kinase</keyword>
<feature type="region of interest" description="Disordered" evidence="19">
    <location>
        <begin position="1714"/>
        <end position="1733"/>
    </location>
</feature>
<dbReference type="InterPro" id="IPR003961">
    <property type="entry name" value="FN3_dom"/>
</dbReference>
<evidence type="ECO:0000256" key="17">
    <source>
        <dbReference type="ARBA" id="ARBA00048679"/>
    </source>
</evidence>
<feature type="domain" description="Protein kinase" evidence="20">
    <location>
        <begin position="4483"/>
        <end position="4737"/>
    </location>
</feature>
<evidence type="ECO:0000256" key="19">
    <source>
        <dbReference type="SAM" id="MobiDB-lite"/>
    </source>
</evidence>
<dbReference type="PRINTS" id="PR00014">
    <property type="entry name" value="FNTYPEIII"/>
</dbReference>
<dbReference type="GO" id="GO:0031672">
    <property type="term" value="C:A band"/>
    <property type="evidence" value="ECO:0007669"/>
    <property type="project" value="UniProtKB-ARBA"/>
</dbReference>
<evidence type="ECO:0000256" key="12">
    <source>
        <dbReference type="ARBA" id="ARBA00022840"/>
    </source>
</evidence>
<dbReference type="Pfam" id="PF00069">
    <property type="entry name" value="Pkinase"/>
    <property type="match status" value="1"/>
</dbReference>
<dbReference type="PANTHER" id="PTHR14340:SF9">
    <property type="entry name" value="FIBRONECTIN TYPE-III DOMAIN-CONTAINING PROTEIN"/>
    <property type="match status" value="1"/>
</dbReference>
<keyword evidence="13" id="KW-0460">Magnesium</keyword>
<feature type="domain" description="Fibronectin type-III" evidence="22">
    <location>
        <begin position="513"/>
        <end position="608"/>
    </location>
</feature>
<feature type="domain" description="Fibronectin type-III" evidence="22">
    <location>
        <begin position="3761"/>
        <end position="3858"/>
    </location>
</feature>
<feature type="domain" description="Fibronectin type-III" evidence="22">
    <location>
        <begin position="1224"/>
        <end position="1320"/>
    </location>
</feature>
<feature type="domain" description="Fibronectin type-III" evidence="22">
    <location>
        <begin position="1325"/>
        <end position="1420"/>
    </location>
</feature>
<dbReference type="Proteomes" id="UP001233172">
    <property type="component" value="Unassembled WGS sequence"/>
</dbReference>
<feature type="compositionally biased region" description="Basic and acidic residues" evidence="19">
    <location>
        <begin position="1406"/>
        <end position="1415"/>
    </location>
</feature>
<feature type="region of interest" description="Disordered" evidence="19">
    <location>
        <begin position="3030"/>
        <end position="3057"/>
    </location>
</feature>
<feature type="domain" description="Fibronectin type-III" evidence="22">
    <location>
        <begin position="3253"/>
        <end position="3348"/>
    </location>
</feature>
<sequence length="4839" mass="534862">KPSAPQGPIEFTDIKADSTILTWKPPSSDGGAPIKSYVIERRDARKSTWTKIASTDSKTLSCTAQKLIEDTPYIFRVFAMNDEGQSEPLEADKELIPKTPAAVPSKPIGPIKFSDILADSVTLSWSPPKKDGGAKVTSYDVECSADGGQTWTPVETVDAKSTTCKAKELKEGQKYMFRVAAVNSVGRGEPLDSEIVTPQRKITKPSKPTGPLEISNVQKESAVLAWKPPTSDGGSPLTGYVIMKRDSKRSNWAPAGKVDGTTTKFKVLDLIEGTEYFFKVVAENKAGQSEGLETEKPAQAKSPFNKPSQPVGPLEITNVTENSADLSWKPPQSDGGTPLTSYIIESRPATRSTWIQAGKVKGDLTTFTVPDLCLDTEYLFRVIAVNAEGQSTPLEGKEPAKPTKKISPPGPPQNVRAGRVGVDYITLEWKPPSDDGGSKVTSYIVEKAEEISGDWIKVAEVKAYDTTYKVEHLKENVGYYFAVTAKNEAGQGEPCETDALIKPKKPEGPPDTPVGPIEISNLDKTVVTLTWKAPKSDGGSALTRYVIERREAARTQWTKLDSCPPTETSITTRNLIEGNEYYFRVCAENKHGRSDWLETDNSIKMRSPYEKPTRPLGPLLLNDLTDKTVTLAWQPPESDGGALLTAYIIESRPSAISSWTAIGKVKGDTLTYIAEDLQEGTEYHFRVSAVNIEGQGPSLEGKETVKPVKKIEKPGPPASLKASKVGPDYVTLEWKPPTEDGGSKITGYKIEKCEEDADNWVKVADVLGYDTSYKVSGLKDDKAYLFAVTAKNEVGFGEPVETEKGIKLKRAEGKPSTPVGPLKVKDIEKTSVTLTWQPPTDYGGSALTGYIVEKKDATRPTWTKVEKVSPDKTIISVQNLMEGSDYLFRVSAENKHGVSEPLTTETSIKPKSKFDVPSKPLGPIDFSDLNETSVTLAWKPPSSDGGQPVKNYNIEYRDVRRSTWTKAGSVPGEVTTFRMEKLMEGNEYIFRVTAVNSEGESQPLESLDTVKPEKQAVKPGVPTNLKVKETGKDFVKVEWSPPKSDGGSKITGYHLLLREETSDDWKDAGKVGSVESSYTFKDLSDKKKYLFAVVAENKLGQSDRMETERSVKPKKPATKPSRPIGPIKLTDLTRSSVTLTWKPSEEDGGSEITGYVLEYREGFKMTWTPVKVVAPDITSYTAQNLKEGQEYVFRVMAENSVGRSDALESDKVTPKHPFDKPSKPEGPISFSAIDADSVILTWKPPTSDGGKPVKNYIIEYKDLRRTTWIKSGSVPGDVLTYKAEKLNEGNDYKFRVIAVNDEGESQPLESTDSIKPVKPAGKPGAPKTITVKESGKDFVSVEWSPPKSDGGSKLTGYCLLLREDGTEEWKEVGKAGGMDSNYTFKNLNDKKNYFFAVVAENKLGQSDRMETERSVKPKKPATKPSRPIGPIKLTDLTRSSVTLTWKPSEEDGGSEITGYVLEYREGFKMTWTPVKVVAPDITSYTAQNLKEGQEYVFRVMAENSVGRSDALESDKVTPKHPFDKPSKPEGPISFSAIDADSVILTWKPPTSDGGKPVKNYIIEYKDLRRTTWIKSGSVPGDVLTYKAEKLNEGNDYKFRVIAVNDEGESQPLESTDSIKPVKPAGIPAAPTNLKINEIGKDFVTVEWSPPKSDGGSKITGYHLLVCEDGTDAWKEGGKVGGLDSAFTFKNLSDKKKYFFAVVAENKVGQGDRLKTDSAVKPKKPATQPSAPVGPIKFTEITRSSVTFTWKPSEEDGGDFITGYAIEYRESWKTSWTPVKVVAPDMTSYCVQNLKEGQEYVFRVMAENAVGRSQPLESDSVTPKHPFGPPTAPQGPLETSDLTTTSVTLSWKQPKSDGGQPLTAYIIERRDAKHTSWVPVEKISPNLTSYTVQNLTTGLDYYFRVMAENSEGVSPPLQTSATIKMTKPSSAPGAPKGPIRLSDFTDTSVTINWLAPEDDGGSEITKYVLQMRVSSKEWVDLAKVESYSTKYKVQDLKEKTEYTFRVSAVNKIGQGEWLESDKVVLEKPPEKPGPPEPPLSMTEFTKTTITLTWGPSQKDGGAPILHYVLEKRESWKTTWQHVSKVKPPESSGQKLTYCIQGLKEDQDYMFRVFAENSVGASRAIETTTPCRPRSPFLAPSAPTGPIRFEDLTETTVTLDWLMPKEDGGTPVTGHTIRMSVDGQEFKDIGKTEGKTSKLKVKDLKLGSKHIFHVIAENKVGISKPLESETLVPQKKASKPSKPVGPIIVLEVTKNSVTIQWKPPTDDGGAPLKNYLLEKRDGTRTSWSRVDKISPDITSYCVQNLSDGSELYFRVFAENKVGMSDPLEMDKPVKIKSPFDVPSSPVGPITVSDVTDRTAKVSWKPPVSDGGLPITAYVVQFRETKRSTWTKFKELNAEETSITLTGLAPDNEYVCEVIAVNKEGHSQGLISPPIRPKKILAVPGAPQSLHVRNIGKDNLTLEWNAPENDGGSRIKKYSVEKCKKGSEKWEKVLSVDGYKNFQLISDLEPEVEWLFAVSAENDIGFGDRAVTSKPVRLDKPLNPPSAPEGPLLFSDITKRSAKVSWKHSQQDGGSPITHYIIEKKEAWKTSWQPVERVSPDKLTCELTHLQEGQELFIRVLAENVAGQSKPLEGENPLVPKSPYNKPGAPENLKATEVTSNSASLVWKPPSDTGGLPITSYQVDRRDKRWGSWINVGVTKSNTMDVPSLLENAEYFFRVAAENEDGLGPFAEMAEAIVPIKEPVAPDRPVGPIRFSQIEATSLNMEWFPPRENGGAPITAYKVEVGSKQDVWTEITITDADVTKIKVKDLTENQKVWFKVTAFNKVGASKPLESDSVVPQKQKGPPSPPTRPINAKVLSRDSVSLEWGPPEDDGGSPVTGYIIEKREALRMNWSRVDKTLTDATLLTVKNLIEGSEFFFRIAAVNKQGSSEFLEMDKPIMVKSPFEVPSPPEAPLKIMTVTQDSCDLEWSPSKHDGGSPILHYAVEIRESRRSMWGRAGLTKGPVTKYTARNLVINNEYFFRIRAINAEGESQPLEGTESVTPRTKQVPPGKPRSISVPKTTDEGLTVEWTPPTNDGGSKIKKFIVQMKEDTPSSKWTDVATTEGFNNKVTIPGLDTNKKYKFQVAAENEVGLGDYLETDRPAGPTKAIKPPSPPQNLKAVEIQRDAVSITWEHSKNDGGSPITNYIVEKKETWKTSWAHVDRVKAVVTSAEVLYLTEGTSYEIRVMAENAAGISEPAILEEAIIPQSPYKPPSAPLGPLEATNVTSTSATISWKPPEKDGGLPLKKYTIERRDAKRQAWMKVDSVKPTVHTFEVTGLMEGNNYVFRVFAENAEGMSPPLESSVPITCRRAPEKPGSPSGKLRASKILPDSVTLDWLPPLDDGGSPLTAYIIEAMDSKSNDWKTVAEADPNATRQLIRNLTEGETYRFRICAQNAIGRSKPVEMETTVTPSRPMEPPGAPRGPLKAENVSRDSILISWQPPLDDGGSPITHYIVDKLDIQRGGWVRAARIPATGNNCTVSGLVADHDYNFRVYAENKIGAGEPLEMKASVKCKSPYSVPSSPRDMVISDITDESVNIEWSAPENDGGAELTGYLIEKKEAGKQQWTRVGHTDAKTRSIKARNLLEGRPYSFRILAENQEGLSEPLTLLKPITPEKPLECPGAPQNVECIRIDRDSLTLEWEKPRYDGGATIKGYTVEKKEGKAASWGPAAESDSTTCKCTVRDLIEGYSYEFRVRAKNSVGLGEPGYLKAPVIPSKQLEKPSAPKGPLDISSITEDSIVLSWDSPHTDGGTPITHYIIEKSDLRRPKWIRMDSIPADKTTFKAENLLESVEYKFRVIAENKVGLSEPLETEKAVILKCPYGPPGSPTGEIKTLQITRDSVTIQWQPPLSDGGSPITSYVVERLEEGKKAWMYCGRTDGSVNIFTCGALSENKGYYFRVYAENKYGRSKPLESGIAIIPKRVFAKPSAPEHLRAEKIDKDSLTLVWSPPEDDDGTITKYILEQRLADSDKWEKTAEVSGKTKWFMAKNLPPGKSLVFRVFAENPAGRSEPTERSSPVALKVVKEKPKAIKKAPSIEEIGETFVQLSWMPPESDGGSPVTGYVLERIDMSGRSWLPVTKQPIKETSYRVTELKNNLTYEFRVRAVNSVGVSEPSPSSEPFMCGHKIALAAPKFLAEFGDLSVPVGQDAKFTCQIIGLPAPEVSWYRNYREVYDGRKCWIRHEGLNYTLFIKNVEFSDAGDVECQARNRFGAVSIRAQLHVLAAPQIDYQDKKGLRFCKGDTIKVRMPITGTPTPLTTWTRGREILEVGSRKGRVDIAETNLHTTLIIEDCLKSDEGVYTLQVENQLGTATLDIPIAVVEPPDPPKKPEIKEVDKHSVELTWCQPDYDGGSPITGYVVERKDPITGIWRWALATPDAYCTVACLDEHGEHKFRVMAENRFGVSEPSEESELVVTKEALPNIDYNDLYDSQYLGSVVDINCIKGDVSGKYIICEELGRGAFGVVHRAVERATGKNWAAKFIHCRPQDKDIIRHEIDIMNSLHHSKLLQLHEAFDQRGEMVMILELLSGGELFDRLVEKEYTLTEEDCITYMKQICEGVQHMHHSNILHLDLKPENVMCVTRDSNDVKIIDFGLAQRLEEGKSVKVLFGTAEFCAPEIINYEPVSFSTDMWSLGVVSYVLLSGYSPFAGDDNHQTLQFVNHADYDFDDEVWEHVSDDAKDFIKRLLIKDKKQRMTIDEALNHPWLNGSAKKKLTGQPLSTAHHKDYRTRTKHKEDELDVLPIGKLSRDSAVLRREGDVGVVRRTLVMELPEHAPSFLEELSSVTGYEGSRTQLACKVIGKAAPSITW</sequence>
<dbReference type="FunFam" id="2.60.40.10:FF:000003">
    <property type="entry name" value="Titin isoform E"/>
    <property type="match status" value="8"/>
</dbReference>
<dbReference type="FunFam" id="2.60.40.10:FF:000160">
    <property type="entry name" value="Titin a"/>
    <property type="match status" value="3"/>
</dbReference>
<feature type="domain" description="Fibronectin type-III" evidence="22">
    <location>
        <begin position="208"/>
        <end position="303"/>
    </location>
</feature>
<dbReference type="PANTHER" id="PTHR14340">
    <property type="entry name" value="MICROFIBRIL-ASSOCIATED GLYCOPROTEIN 3"/>
    <property type="match status" value="1"/>
</dbReference>
<feature type="domain" description="Fibronectin type-III" evidence="22">
    <location>
        <begin position="3355"/>
        <end position="3449"/>
    </location>
</feature>
<feature type="domain" description="Fibronectin type-III" evidence="22">
    <location>
        <begin position="2646"/>
        <end position="2740"/>
    </location>
</feature>
<dbReference type="InterPro" id="IPR013098">
    <property type="entry name" value="Ig_I-set"/>
</dbReference>
<keyword evidence="6" id="KW-0808">Transferase</keyword>
<dbReference type="SMART" id="SM00060">
    <property type="entry name" value="FN3"/>
    <property type="match status" value="42"/>
</dbReference>
<dbReference type="PROSITE" id="PS00107">
    <property type="entry name" value="PROTEIN_KINASE_ATP"/>
    <property type="match status" value="1"/>
</dbReference>
<feature type="domain" description="Fibronectin type-III" evidence="22">
    <location>
        <begin position="920"/>
        <end position="1016"/>
    </location>
</feature>
<feature type="compositionally biased region" description="Basic and acidic residues" evidence="19">
    <location>
        <begin position="1102"/>
        <end position="1111"/>
    </location>
</feature>
<dbReference type="SUPFAM" id="SSF56112">
    <property type="entry name" value="Protein kinase-like (PK-like)"/>
    <property type="match status" value="1"/>
</dbReference>
<feature type="domain" description="Fibronectin type-III" evidence="22">
    <location>
        <begin position="411"/>
        <end position="506"/>
    </location>
</feature>
<comment type="cofactor">
    <cofactor evidence="1">
        <name>Mg(2+)</name>
        <dbReference type="ChEBI" id="CHEBI:18420"/>
    </cofactor>
</comment>
<comment type="similarity">
    <text evidence="2">Belongs to the protein kinase superfamily. CAMK Ser/Thr protein kinase family.</text>
</comment>
<dbReference type="SMART" id="SM00409">
    <property type="entry name" value="IG"/>
    <property type="match status" value="2"/>
</dbReference>
<feature type="binding site" evidence="18">
    <location>
        <position position="4512"/>
    </location>
    <ligand>
        <name>ATP</name>
        <dbReference type="ChEBI" id="CHEBI:30616"/>
    </ligand>
</feature>
<dbReference type="SUPFAM" id="SSF49265">
    <property type="entry name" value="Fibronectin type III"/>
    <property type="match status" value="22"/>
</dbReference>
<dbReference type="Gene3D" id="3.30.200.20">
    <property type="entry name" value="Phosphorylase Kinase, domain 1"/>
    <property type="match status" value="1"/>
</dbReference>
<comment type="catalytic activity">
    <reaction evidence="17">
        <text>L-seryl-[protein] + ATP = O-phospho-L-seryl-[protein] + ADP + H(+)</text>
        <dbReference type="Rhea" id="RHEA:17989"/>
        <dbReference type="Rhea" id="RHEA-COMP:9863"/>
        <dbReference type="Rhea" id="RHEA-COMP:11604"/>
        <dbReference type="ChEBI" id="CHEBI:15378"/>
        <dbReference type="ChEBI" id="CHEBI:29999"/>
        <dbReference type="ChEBI" id="CHEBI:30616"/>
        <dbReference type="ChEBI" id="CHEBI:83421"/>
        <dbReference type="ChEBI" id="CHEBI:456216"/>
        <dbReference type="EC" id="2.7.11.1"/>
    </reaction>
</comment>
<feature type="compositionally biased region" description="Low complexity" evidence="19">
    <location>
        <begin position="1836"/>
        <end position="1849"/>
    </location>
</feature>
<dbReference type="EC" id="2.7.11.1" evidence="3"/>
<feature type="compositionally biased region" description="Low complexity" evidence="19">
    <location>
        <begin position="1316"/>
        <end position="1327"/>
    </location>
</feature>
<dbReference type="InterPro" id="IPR000719">
    <property type="entry name" value="Prot_kinase_dom"/>
</dbReference>
<accession>A0AAD8C7Y0</accession>
<dbReference type="InterPro" id="IPR036179">
    <property type="entry name" value="Ig-like_dom_sf"/>
</dbReference>
<feature type="region of interest" description="Disordered" evidence="19">
    <location>
        <begin position="1812"/>
        <end position="1855"/>
    </location>
</feature>
<dbReference type="Gene3D" id="1.10.510.10">
    <property type="entry name" value="Transferase(Phosphotransferase) domain 1"/>
    <property type="match status" value="1"/>
</dbReference>
<evidence type="ECO:0000259" key="21">
    <source>
        <dbReference type="PROSITE" id="PS50835"/>
    </source>
</evidence>
<evidence type="ECO:0000256" key="14">
    <source>
        <dbReference type="ARBA" id="ARBA00022860"/>
    </source>
</evidence>
<evidence type="ECO:0000256" key="7">
    <source>
        <dbReference type="ARBA" id="ARBA00022723"/>
    </source>
</evidence>
<dbReference type="FunFam" id="2.60.40.10:FF:000056">
    <property type="entry name" value="twitchin isoform X4"/>
    <property type="match status" value="13"/>
</dbReference>
<feature type="domain" description="Fibronectin type-III" evidence="22">
    <location>
        <begin position="1427"/>
        <end position="1521"/>
    </location>
</feature>
<dbReference type="GO" id="GO:0046872">
    <property type="term" value="F:metal ion binding"/>
    <property type="evidence" value="ECO:0007669"/>
    <property type="project" value="UniProtKB-KW"/>
</dbReference>
<feature type="region of interest" description="Disordered" evidence="19">
    <location>
        <begin position="1205"/>
        <end position="1227"/>
    </location>
</feature>
<feature type="region of interest" description="Disordered" evidence="19">
    <location>
        <begin position="2829"/>
        <end position="2852"/>
    </location>
</feature>
<dbReference type="InterPro" id="IPR007110">
    <property type="entry name" value="Ig-like_dom"/>
</dbReference>
<feature type="domain" description="Ig-like" evidence="21">
    <location>
        <begin position="4166"/>
        <end position="4254"/>
    </location>
</feature>
<feature type="domain" description="Fibronectin type-III" evidence="22">
    <location>
        <begin position="2140"/>
        <end position="2234"/>
    </location>
</feature>
<feature type="domain" description="Fibronectin type-III" evidence="22">
    <location>
        <begin position="2845"/>
        <end position="2941"/>
    </location>
</feature>
<evidence type="ECO:0000256" key="5">
    <source>
        <dbReference type="ARBA" id="ARBA00022553"/>
    </source>
</evidence>
<feature type="domain" description="Fibronectin type-III" evidence="22">
    <location>
        <begin position="1629"/>
        <end position="1729"/>
    </location>
</feature>
<dbReference type="InterPro" id="IPR017441">
    <property type="entry name" value="Protein_kinase_ATP_BS"/>
</dbReference>
<evidence type="ECO:0000256" key="1">
    <source>
        <dbReference type="ARBA" id="ARBA00001946"/>
    </source>
</evidence>
<dbReference type="GO" id="GO:0005516">
    <property type="term" value="F:calmodulin binding"/>
    <property type="evidence" value="ECO:0007669"/>
    <property type="project" value="UniProtKB-KW"/>
</dbReference>
<feature type="domain" description="Fibronectin type-III" evidence="22">
    <location>
        <begin position="4065"/>
        <end position="4160"/>
    </location>
</feature>
<keyword evidence="5" id="KW-0597">Phosphoprotein</keyword>
<dbReference type="FunFam" id="2.60.40.10:FF:000107">
    <property type="entry name" value="Myosin, light chain kinase a"/>
    <property type="match status" value="1"/>
</dbReference>
<evidence type="ECO:0000259" key="20">
    <source>
        <dbReference type="PROSITE" id="PS50011"/>
    </source>
</evidence>
<feature type="domain" description="Fibronectin type-III" evidence="22">
    <location>
        <begin position="4"/>
        <end position="102"/>
    </location>
</feature>
<feature type="domain" description="Fibronectin type-III" evidence="22">
    <location>
        <begin position="3046"/>
        <end position="3146"/>
    </location>
</feature>
<keyword evidence="24" id="KW-1185">Reference proteome</keyword>
<keyword evidence="9 18" id="KW-0547">Nucleotide-binding</keyword>
<keyword evidence="15" id="KW-0393">Immunoglobulin domain</keyword>
<feature type="region of interest" description="Disordered" evidence="19">
    <location>
        <begin position="1102"/>
        <end position="1126"/>
    </location>
</feature>
<feature type="non-terminal residue" evidence="23">
    <location>
        <position position="1"/>
    </location>
</feature>
<feature type="region of interest" description="Disordered" evidence="19">
    <location>
        <begin position="1304"/>
        <end position="1330"/>
    </location>
</feature>
<feature type="region of interest" description="Disordered" evidence="19">
    <location>
        <begin position="1509"/>
        <end position="1531"/>
    </location>
</feature>
<evidence type="ECO:0000256" key="3">
    <source>
        <dbReference type="ARBA" id="ARBA00012513"/>
    </source>
</evidence>
<evidence type="ECO:0000256" key="8">
    <source>
        <dbReference type="ARBA" id="ARBA00022737"/>
    </source>
</evidence>
<dbReference type="PROSITE" id="PS50835">
    <property type="entry name" value="IG_LIKE"/>
    <property type="match status" value="2"/>
</dbReference>
<feature type="domain" description="Fibronectin type-III" evidence="22">
    <location>
        <begin position="615"/>
        <end position="711"/>
    </location>
</feature>
<feature type="domain" description="Fibronectin type-III" evidence="22">
    <location>
        <begin position="1123"/>
        <end position="1217"/>
    </location>
</feature>
<feature type="region of interest" description="Disordered" evidence="19">
    <location>
        <begin position="1406"/>
        <end position="1430"/>
    </location>
</feature>
<feature type="domain" description="Fibronectin type-III" evidence="22">
    <location>
        <begin position="1528"/>
        <end position="1624"/>
    </location>
</feature>
<feature type="domain" description="Fibronectin type-III" evidence="22">
    <location>
        <begin position="716"/>
        <end position="811"/>
    </location>
</feature>
<dbReference type="PROSITE" id="PS50853">
    <property type="entry name" value="FN3"/>
    <property type="match status" value="42"/>
</dbReference>
<protein>
    <recommendedName>
        <fullName evidence="3">non-specific serine/threonine protein kinase</fullName>
        <ecNumber evidence="3">2.7.11.1</ecNumber>
    </recommendedName>
</protein>
<feature type="domain" description="Fibronectin type-III" evidence="22">
    <location>
        <begin position="2241"/>
        <end position="2336"/>
    </location>
</feature>
<feature type="domain" description="Fibronectin type-III" evidence="22">
    <location>
        <begin position="4358"/>
        <end position="4451"/>
    </location>
</feature>
<feature type="domain" description="Fibronectin type-III" evidence="22">
    <location>
        <begin position="2746"/>
        <end position="2839"/>
    </location>
</feature>
<feature type="domain" description="Fibronectin type-III" evidence="22">
    <location>
        <begin position="1934"/>
        <end position="2028"/>
    </location>
</feature>
<dbReference type="FunFam" id="2.60.40.10:FF:001232">
    <property type="entry name" value="Immunoglobulin-like and fibronectin type III domain-containing 1"/>
    <property type="match status" value="3"/>
</dbReference>
<dbReference type="InterPro" id="IPR013783">
    <property type="entry name" value="Ig-like_fold"/>
</dbReference>
<keyword evidence="11" id="KW-0106">Calcium</keyword>
<feature type="domain" description="Fibronectin type-III" evidence="22">
    <location>
        <begin position="3456"/>
        <end position="3552"/>
    </location>
</feature>
<dbReference type="Pfam" id="PF07679">
    <property type="entry name" value="I-set"/>
    <property type="match status" value="2"/>
</dbReference>
<feature type="domain" description="Fibronectin type-III" evidence="22">
    <location>
        <begin position="818"/>
        <end position="913"/>
    </location>
</feature>
<evidence type="ECO:0000256" key="10">
    <source>
        <dbReference type="ARBA" id="ARBA00022777"/>
    </source>
</evidence>
<dbReference type="PROSITE" id="PS00108">
    <property type="entry name" value="PROTEIN_KINASE_ST"/>
    <property type="match status" value="1"/>
</dbReference>
<evidence type="ECO:0000256" key="18">
    <source>
        <dbReference type="PROSITE-ProRule" id="PRU10141"/>
    </source>
</evidence>
<feature type="domain" description="Fibronectin type-III" evidence="22">
    <location>
        <begin position="2947"/>
        <end position="3042"/>
    </location>
</feature>
<dbReference type="SUPFAM" id="SSF48726">
    <property type="entry name" value="Immunoglobulin"/>
    <property type="match status" value="2"/>
</dbReference>
<dbReference type="Gene3D" id="2.60.40.10">
    <property type="entry name" value="Immunoglobulins"/>
    <property type="match status" value="44"/>
</dbReference>
<dbReference type="FunFam" id="2.60.40.10:FF:000031">
    <property type="entry name" value="Myosin-binding protein C, slow type"/>
    <property type="match status" value="1"/>
</dbReference>
<dbReference type="InterPro" id="IPR003598">
    <property type="entry name" value="Ig_sub2"/>
</dbReference>
<proteinExistence type="inferred from homology"/>
<keyword evidence="7" id="KW-0479">Metal-binding</keyword>
<feature type="compositionally biased region" description="Basic and acidic residues" evidence="19">
    <location>
        <begin position="1509"/>
        <end position="1527"/>
    </location>
</feature>
<dbReference type="EMBL" id="JASAOG010000008">
    <property type="protein sequence ID" value="KAK0067328.1"/>
    <property type="molecule type" value="Genomic_DNA"/>
</dbReference>
<dbReference type="FunFam" id="2.60.40.10:FF:000127">
    <property type="entry name" value="titin isoform X1"/>
    <property type="match status" value="2"/>
</dbReference>
<dbReference type="GO" id="GO:0005524">
    <property type="term" value="F:ATP binding"/>
    <property type="evidence" value="ECO:0007669"/>
    <property type="project" value="UniProtKB-UniRule"/>
</dbReference>
<comment type="caution">
    <text evidence="23">The sequence shown here is derived from an EMBL/GenBank/DDBJ whole genome shotgun (WGS) entry which is preliminary data.</text>
</comment>
<dbReference type="FunFam" id="1.10.510.10:FF:000594">
    <property type="entry name" value="Myosin light chain kinase isoform-III"/>
    <property type="match status" value="1"/>
</dbReference>
<evidence type="ECO:0000256" key="11">
    <source>
        <dbReference type="ARBA" id="ARBA00022837"/>
    </source>
</evidence>
<evidence type="ECO:0000256" key="15">
    <source>
        <dbReference type="ARBA" id="ARBA00023319"/>
    </source>
</evidence>
<evidence type="ECO:0000313" key="24">
    <source>
        <dbReference type="Proteomes" id="UP001233172"/>
    </source>
</evidence>
<keyword evidence="12 18" id="KW-0067">ATP-binding</keyword>
<keyword evidence="14" id="KW-0112">Calmodulin-binding</keyword>
<name>A0AAD8C7Y0_BIOPF</name>
<feature type="domain" description="Fibronectin type-III" evidence="22">
    <location>
        <begin position="2033"/>
        <end position="2134"/>
    </location>
</feature>
<feature type="domain" description="Fibronectin type-III" evidence="22">
    <location>
        <begin position="107"/>
        <end position="206"/>
    </location>
</feature>
<feature type="domain" description="Fibronectin type-III" evidence="22">
    <location>
        <begin position="310"/>
        <end position="406"/>
    </location>
</feature>
<organism evidence="23 24">
    <name type="scientific">Biomphalaria pfeifferi</name>
    <name type="common">Bloodfluke planorb</name>
    <name type="synonym">Freshwater snail</name>
    <dbReference type="NCBI Taxonomy" id="112525"/>
    <lineage>
        <taxon>Eukaryota</taxon>
        <taxon>Metazoa</taxon>
        <taxon>Spiralia</taxon>
        <taxon>Lophotrochozoa</taxon>
        <taxon>Mollusca</taxon>
        <taxon>Gastropoda</taxon>
        <taxon>Heterobranchia</taxon>
        <taxon>Euthyneura</taxon>
        <taxon>Panpulmonata</taxon>
        <taxon>Hygrophila</taxon>
        <taxon>Lymnaeoidea</taxon>
        <taxon>Planorbidae</taxon>
        <taxon>Biomphalaria</taxon>
    </lineage>
</organism>
<feature type="domain" description="Fibronectin type-III" evidence="22">
    <location>
        <begin position="3964"/>
        <end position="4058"/>
    </location>
</feature>
<evidence type="ECO:0000256" key="16">
    <source>
        <dbReference type="ARBA" id="ARBA00047899"/>
    </source>
</evidence>
<evidence type="ECO:0000256" key="9">
    <source>
        <dbReference type="ARBA" id="ARBA00022741"/>
    </source>
</evidence>
<feature type="domain" description="Fibronectin type-III" evidence="22">
    <location>
        <begin position="1021"/>
        <end position="1116"/>
    </location>
</feature>
<feature type="domain" description="Fibronectin type-III" evidence="22">
    <location>
        <begin position="2443"/>
        <end position="2538"/>
    </location>
</feature>
<feature type="region of interest" description="Disordered" evidence="19">
    <location>
        <begin position="3439"/>
        <end position="3462"/>
    </location>
</feature>
<evidence type="ECO:0000256" key="13">
    <source>
        <dbReference type="ARBA" id="ARBA00022842"/>
    </source>
</evidence>
<feature type="domain" description="Fibronectin type-III" evidence="22">
    <location>
        <begin position="3859"/>
        <end position="3957"/>
    </location>
</feature>
<evidence type="ECO:0000256" key="4">
    <source>
        <dbReference type="ARBA" id="ARBA00022527"/>
    </source>
</evidence>
<feature type="compositionally biased region" description="Basic and acidic residues" evidence="19">
    <location>
        <begin position="1205"/>
        <end position="1223"/>
    </location>
</feature>
<dbReference type="PROSITE" id="PS50011">
    <property type="entry name" value="PROTEIN_KINASE_DOM"/>
    <property type="match status" value="1"/>
</dbReference>
<feature type="domain" description="Fibronectin type-III" evidence="22">
    <location>
        <begin position="2541"/>
        <end position="2639"/>
    </location>
</feature>
<evidence type="ECO:0000259" key="22">
    <source>
        <dbReference type="PROSITE" id="PS50853"/>
    </source>
</evidence>
<dbReference type="InterPro" id="IPR008271">
    <property type="entry name" value="Ser/Thr_kinase_AS"/>
</dbReference>
<dbReference type="InterPro" id="IPR011009">
    <property type="entry name" value="Kinase-like_dom_sf"/>
</dbReference>
<keyword evidence="8" id="KW-0677">Repeat</keyword>
<reference evidence="23" key="1">
    <citation type="journal article" date="2023" name="PLoS Negl. Trop. Dis.">
        <title>A genome sequence for Biomphalaria pfeifferi, the major vector snail for the human-infecting parasite Schistosoma mansoni.</title>
        <authorList>
            <person name="Bu L."/>
            <person name="Lu L."/>
            <person name="Laidemitt M.R."/>
            <person name="Zhang S.M."/>
            <person name="Mutuku M."/>
            <person name="Mkoji G."/>
            <person name="Steinauer M."/>
            <person name="Loker E.S."/>
        </authorList>
    </citation>
    <scope>NUCLEOTIDE SEQUENCE</scope>
    <source>
        <strain evidence="23">KasaAsao</strain>
    </source>
</reference>
<dbReference type="InterPro" id="IPR003599">
    <property type="entry name" value="Ig_sub"/>
</dbReference>
<dbReference type="Pfam" id="PF00041">
    <property type="entry name" value="fn3"/>
    <property type="match status" value="42"/>
</dbReference>
<feature type="region of interest" description="Disordered" evidence="19">
    <location>
        <begin position="392"/>
        <end position="417"/>
    </location>
</feature>
<evidence type="ECO:0000256" key="6">
    <source>
        <dbReference type="ARBA" id="ARBA00022679"/>
    </source>
</evidence>
<feature type="domain" description="Ig-like" evidence="21">
    <location>
        <begin position="4806"/>
        <end position="4839"/>
    </location>
</feature>